<name>A0A2A9NEH2_9AGAR</name>
<protein>
    <submittedName>
        <fullName evidence="1">Uncharacterized protein</fullName>
    </submittedName>
</protein>
<proteinExistence type="predicted"/>
<reference evidence="1 2" key="1">
    <citation type="submission" date="2014-02" db="EMBL/GenBank/DDBJ databases">
        <title>Transposable element dynamics among asymbiotic and ectomycorrhizal Amanita fungi.</title>
        <authorList>
            <consortium name="DOE Joint Genome Institute"/>
            <person name="Hess J."/>
            <person name="Skrede I."/>
            <person name="Wolfe B."/>
            <person name="LaButti K."/>
            <person name="Ohm R.A."/>
            <person name="Grigoriev I.V."/>
            <person name="Pringle A."/>
        </authorList>
    </citation>
    <scope>NUCLEOTIDE SEQUENCE [LARGE SCALE GENOMIC DNA]</scope>
    <source>
        <strain evidence="1 2">SKay4041</strain>
    </source>
</reference>
<dbReference type="AlphaFoldDB" id="A0A2A9NEH2"/>
<evidence type="ECO:0000313" key="1">
    <source>
        <dbReference type="EMBL" id="PFH48448.1"/>
    </source>
</evidence>
<evidence type="ECO:0000313" key="2">
    <source>
        <dbReference type="Proteomes" id="UP000242287"/>
    </source>
</evidence>
<sequence>MLRGAQCRMDEAGFLGEASGAFADGDTLCLQGDTADDADWSSDMLESRAAWAFLRRRGRIFITTVSGSGAPFVSNTHVSDQIGRGSTEWFSCVVIVVISSNITDTARVVPKCLAVMNTLGAWPIVSRLDDTANLSSQSGYKTWAWLIDSPGTWPVPSLVNNTTSLSDQCGPNTLGSYELSRVKRALMNFPGSQSGSRYPVRGRFSPCVDILNYSGTANLSGQVDKGYWQVFSQSSVKMNGHQRQFRRLEWPLLLVRRHSSPLMINPSLLANLGSWTTHASVRVWALDDQMSVTRSV</sequence>
<dbReference type="Proteomes" id="UP000242287">
    <property type="component" value="Unassembled WGS sequence"/>
</dbReference>
<organism evidence="1 2">
    <name type="scientific">Amanita thiersii Skay4041</name>
    <dbReference type="NCBI Taxonomy" id="703135"/>
    <lineage>
        <taxon>Eukaryota</taxon>
        <taxon>Fungi</taxon>
        <taxon>Dikarya</taxon>
        <taxon>Basidiomycota</taxon>
        <taxon>Agaricomycotina</taxon>
        <taxon>Agaricomycetes</taxon>
        <taxon>Agaricomycetidae</taxon>
        <taxon>Agaricales</taxon>
        <taxon>Pluteineae</taxon>
        <taxon>Amanitaceae</taxon>
        <taxon>Amanita</taxon>
    </lineage>
</organism>
<accession>A0A2A9NEH2</accession>
<keyword evidence="2" id="KW-1185">Reference proteome</keyword>
<gene>
    <name evidence="1" type="ORF">AMATHDRAFT_49516</name>
</gene>
<dbReference type="EMBL" id="KZ302062">
    <property type="protein sequence ID" value="PFH48448.1"/>
    <property type="molecule type" value="Genomic_DNA"/>
</dbReference>